<dbReference type="InParanoid" id="A0A7X0JSI9"/>
<comment type="similarity">
    <text evidence="1">Belongs to the sulfatase family.</text>
</comment>
<gene>
    <name evidence="7" type="ORF">HNR48_001347</name>
</gene>
<dbReference type="Gene3D" id="3.30.1120.10">
    <property type="match status" value="1"/>
</dbReference>
<dbReference type="AlphaFoldDB" id="A0A7X0JSI9"/>
<keyword evidence="8" id="KW-1185">Reference proteome</keyword>
<dbReference type="EC" id="3.1.6.1" evidence="7"/>
<dbReference type="GO" id="GO:0004065">
    <property type="term" value="F:arylsulfatase activity"/>
    <property type="evidence" value="ECO:0007669"/>
    <property type="project" value="UniProtKB-EC"/>
</dbReference>
<reference evidence="7 8" key="1">
    <citation type="submission" date="2020-08" db="EMBL/GenBank/DDBJ databases">
        <title>Genomic Encyclopedia of Type Strains, Phase IV (KMG-IV): sequencing the most valuable type-strain genomes for metagenomic binning, comparative biology and taxonomic classification.</title>
        <authorList>
            <person name="Goeker M."/>
        </authorList>
    </citation>
    <scope>NUCLEOTIDE SEQUENCE [LARGE SCALE GENOMIC DNA]</scope>
    <source>
        <strain evidence="7 8">DSM 22368</strain>
    </source>
</reference>
<dbReference type="EMBL" id="JACHHT010000001">
    <property type="protein sequence ID" value="MBB6521069.1"/>
    <property type="molecule type" value="Genomic_DNA"/>
</dbReference>
<proteinExistence type="inferred from homology"/>
<dbReference type="CDD" id="cd16025">
    <property type="entry name" value="PAS_like"/>
    <property type="match status" value="1"/>
</dbReference>
<protein>
    <submittedName>
        <fullName evidence="7">Arylsulfatase</fullName>
        <ecNumber evidence="7">3.1.6.1</ecNumber>
    </submittedName>
</protein>
<comment type="caution">
    <text evidence="7">The sequence shown here is derived from an EMBL/GenBank/DDBJ whole genome shotgun (WGS) entry which is preliminary data.</text>
</comment>
<feature type="signal peptide" evidence="5">
    <location>
        <begin position="1"/>
        <end position="30"/>
    </location>
</feature>
<dbReference type="PROSITE" id="PS00149">
    <property type="entry name" value="SULFATASE_2"/>
    <property type="match status" value="1"/>
</dbReference>
<dbReference type="InterPro" id="IPR000917">
    <property type="entry name" value="Sulfatase_N"/>
</dbReference>
<keyword evidence="4" id="KW-0106">Calcium</keyword>
<evidence type="ECO:0000256" key="1">
    <source>
        <dbReference type="ARBA" id="ARBA00008779"/>
    </source>
</evidence>
<sequence>MFSFRFSFCSYLKRAFAALLSLCLASQALANDKRPNIIVIIADDLGYGDLGAYGSEIHTPNIDALAQQGTMFSNFHVQASCSPTRSMLLSGVDNHLNGMGTMAEDRMAHHENLPGYVGHLNHDVVTIAKRLKSVGYSTHLSGKWHLGKAENLRPHARGFTHSFAMLDGVGSHYDQTGVNSNVPVATYTRDGEIIARPPGYSSDLFTNELIEQLKKTDRKQPFFAYLAFNAPHWPLQAPQKNIDKYQGVYEQGWDEIRQQRFEAMKRKGLLPVDERFRPRLDEVPEWKSLSKQEKALEAKRMQVYAGMIDRLDEAVGNLIQYLESTGELDNSYVFFMSDNGPDPYDRSERPAYKSWLKYFNNQQDNMGQADSYLFQGAAWAQVSSANLNAYKFLPTEGGTRAPLVMRPPKGGKGDIKPAFFSLLDMAPSFWEMAGQSVDKQGFDKKYKMSGRSALPYFQGTENSVYQQSDVLSFELFGHASVYMGPWKALSMRAPWGDGSWQLFNLTADPSEQHNLVKAEPAILKKMLSAYGQYRKDNRVVDEPEGVTAYPVKPVYRSGVAQ</sequence>
<evidence type="ECO:0000256" key="2">
    <source>
        <dbReference type="ARBA" id="ARBA00022723"/>
    </source>
</evidence>
<keyword evidence="2" id="KW-0479">Metal-binding</keyword>
<keyword evidence="5" id="KW-0732">Signal</keyword>
<dbReference type="InterPro" id="IPR024607">
    <property type="entry name" value="Sulfatase_CS"/>
</dbReference>
<dbReference type="Gene3D" id="3.40.720.10">
    <property type="entry name" value="Alkaline Phosphatase, subunit A"/>
    <property type="match status" value="1"/>
</dbReference>
<keyword evidence="3 7" id="KW-0378">Hydrolase</keyword>
<feature type="domain" description="Sulfatase N-terminal" evidence="6">
    <location>
        <begin position="35"/>
        <end position="434"/>
    </location>
</feature>
<dbReference type="Pfam" id="PF00884">
    <property type="entry name" value="Sulfatase"/>
    <property type="match status" value="1"/>
</dbReference>
<dbReference type="Proteomes" id="UP000528457">
    <property type="component" value="Unassembled WGS sequence"/>
</dbReference>
<dbReference type="PANTHER" id="PTHR42693:SF33">
    <property type="entry name" value="ARYLSULFATASE"/>
    <property type="match status" value="1"/>
</dbReference>
<evidence type="ECO:0000256" key="5">
    <source>
        <dbReference type="SAM" id="SignalP"/>
    </source>
</evidence>
<dbReference type="GO" id="GO:0046872">
    <property type="term" value="F:metal ion binding"/>
    <property type="evidence" value="ECO:0007669"/>
    <property type="project" value="UniProtKB-KW"/>
</dbReference>
<dbReference type="InterPro" id="IPR017850">
    <property type="entry name" value="Alkaline_phosphatase_core_sf"/>
</dbReference>
<dbReference type="SUPFAM" id="SSF53649">
    <property type="entry name" value="Alkaline phosphatase-like"/>
    <property type="match status" value="1"/>
</dbReference>
<accession>A0A7X0JSI9</accession>
<dbReference type="PANTHER" id="PTHR42693">
    <property type="entry name" value="ARYLSULFATASE FAMILY MEMBER"/>
    <property type="match status" value="1"/>
</dbReference>
<organism evidence="7 8">
    <name type="scientific">Pseudoteredinibacter isoporae</name>
    <dbReference type="NCBI Taxonomy" id="570281"/>
    <lineage>
        <taxon>Bacteria</taxon>
        <taxon>Pseudomonadati</taxon>
        <taxon>Pseudomonadota</taxon>
        <taxon>Gammaproteobacteria</taxon>
        <taxon>Cellvibrionales</taxon>
        <taxon>Cellvibrionaceae</taxon>
        <taxon>Pseudoteredinibacter</taxon>
    </lineage>
</organism>
<dbReference type="InterPro" id="IPR050738">
    <property type="entry name" value="Sulfatase"/>
</dbReference>
<evidence type="ECO:0000256" key="3">
    <source>
        <dbReference type="ARBA" id="ARBA00022801"/>
    </source>
</evidence>
<evidence type="ECO:0000313" key="7">
    <source>
        <dbReference type="EMBL" id="MBB6521069.1"/>
    </source>
</evidence>
<feature type="chain" id="PRO_5031415462" evidence="5">
    <location>
        <begin position="31"/>
        <end position="561"/>
    </location>
</feature>
<name>A0A7X0JSI9_9GAMM</name>
<dbReference type="RefSeq" id="WP_166849550.1">
    <property type="nucleotide sequence ID" value="NZ_JAAONY010000001.1"/>
</dbReference>
<evidence type="ECO:0000256" key="4">
    <source>
        <dbReference type="ARBA" id="ARBA00022837"/>
    </source>
</evidence>
<evidence type="ECO:0000259" key="6">
    <source>
        <dbReference type="Pfam" id="PF00884"/>
    </source>
</evidence>
<evidence type="ECO:0000313" key="8">
    <source>
        <dbReference type="Proteomes" id="UP000528457"/>
    </source>
</evidence>